<evidence type="ECO:0000313" key="1">
    <source>
        <dbReference type="EMBL" id="ABG57531.1"/>
    </source>
</evidence>
<dbReference type="CDD" id="cd00565">
    <property type="entry name" value="Ubl_ThiS"/>
    <property type="match status" value="1"/>
</dbReference>
<dbReference type="RefSeq" id="WP_011583647.1">
    <property type="nucleotide sequence ID" value="NC_008255.1"/>
</dbReference>
<proteinExistence type="predicted"/>
<protein>
    <submittedName>
        <fullName evidence="1">Sulfur carrier protein ThiS</fullName>
    </submittedName>
</protein>
<dbReference type="OrthoDB" id="1525151at2"/>
<dbReference type="Proteomes" id="UP000001822">
    <property type="component" value="Chromosome"/>
</dbReference>
<gene>
    <name evidence="1" type="primary">thiS</name>
    <name evidence="1" type="ordered locus">CHU_0239</name>
</gene>
<organism evidence="1 2">
    <name type="scientific">Cytophaga hutchinsonii (strain ATCC 33406 / DSM 1761 / CIP 103989 / NBRC 15051 / NCIMB 9469 / D465)</name>
    <dbReference type="NCBI Taxonomy" id="269798"/>
    <lineage>
        <taxon>Bacteria</taxon>
        <taxon>Pseudomonadati</taxon>
        <taxon>Bacteroidota</taxon>
        <taxon>Cytophagia</taxon>
        <taxon>Cytophagales</taxon>
        <taxon>Cytophagaceae</taxon>
        <taxon>Cytophaga</taxon>
    </lineage>
</organism>
<sequence length="67" mass="7098">MNVIVNNKTVELPDAAGINALLAQLNITSPQGIAIAINEQVLPKSEWESCTLKNNDAVLLIRATQGG</sequence>
<dbReference type="KEGG" id="chu:CHU_0239"/>
<dbReference type="NCBIfam" id="TIGR01683">
    <property type="entry name" value="thiS"/>
    <property type="match status" value="1"/>
</dbReference>
<dbReference type="PANTHER" id="PTHR34472">
    <property type="entry name" value="SULFUR CARRIER PROTEIN THIS"/>
    <property type="match status" value="1"/>
</dbReference>
<dbReference type="InterPro" id="IPR003749">
    <property type="entry name" value="ThiS/MoaD-like"/>
</dbReference>
<keyword evidence="2" id="KW-1185">Reference proteome</keyword>
<reference evidence="1 2" key="1">
    <citation type="journal article" date="2007" name="Appl. Environ. Microbiol.">
        <title>Genome sequence of the cellulolytic gliding bacterium Cytophaga hutchinsonii.</title>
        <authorList>
            <person name="Xie G."/>
            <person name="Bruce D.C."/>
            <person name="Challacombe J.F."/>
            <person name="Chertkov O."/>
            <person name="Detter J.C."/>
            <person name="Gilna P."/>
            <person name="Han C.S."/>
            <person name="Lucas S."/>
            <person name="Misra M."/>
            <person name="Myers G.L."/>
            <person name="Richardson P."/>
            <person name="Tapia R."/>
            <person name="Thayer N."/>
            <person name="Thompson L.S."/>
            <person name="Brettin T.S."/>
            <person name="Henrissat B."/>
            <person name="Wilson D.B."/>
            <person name="McBride M.J."/>
        </authorList>
    </citation>
    <scope>NUCLEOTIDE SEQUENCE [LARGE SCALE GENOMIC DNA]</scope>
    <source>
        <strain evidence="2">ATCC 33406 / DSM 1761 / CIP 103989 / NBRC 15051 / NCIMB 9469 / D465</strain>
    </source>
</reference>
<dbReference type="Pfam" id="PF02597">
    <property type="entry name" value="ThiS"/>
    <property type="match status" value="1"/>
</dbReference>
<dbReference type="Gene3D" id="3.10.20.30">
    <property type="match status" value="1"/>
</dbReference>
<dbReference type="SUPFAM" id="SSF54285">
    <property type="entry name" value="MoaD/ThiS"/>
    <property type="match status" value="1"/>
</dbReference>
<dbReference type="EMBL" id="CP000383">
    <property type="protein sequence ID" value="ABG57531.1"/>
    <property type="molecule type" value="Genomic_DNA"/>
</dbReference>
<dbReference type="InterPro" id="IPR016155">
    <property type="entry name" value="Mopterin_synth/thiamin_S_b"/>
</dbReference>
<dbReference type="InterPro" id="IPR012675">
    <property type="entry name" value="Beta-grasp_dom_sf"/>
</dbReference>
<dbReference type="InterPro" id="IPR010035">
    <property type="entry name" value="Thi_S"/>
</dbReference>
<evidence type="ECO:0000313" key="2">
    <source>
        <dbReference type="Proteomes" id="UP000001822"/>
    </source>
</evidence>
<dbReference type="AlphaFoldDB" id="A0A6N4SMN6"/>
<accession>A0A6N4SMN6</accession>
<name>A0A6N4SMN6_CYTH3</name>
<dbReference type="PANTHER" id="PTHR34472:SF1">
    <property type="entry name" value="SULFUR CARRIER PROTEIN THIS"/>
    <property type="match status" value="1"/>
</dbReference>